<keyword evidence="6" id="KW-1185">Reference proteome</keyword>
<dbReference type="Gene3D" id="3.30.465.10">
    <property type="match status" value="1"/>
</dbReference>
<evidence type="ECO:0000259" key="4">
    <source>
        <dbReference type="PROSITE" id="PS51387"/>
    </source>
</evidence>
<dbReference type="SUPFAM" id="SSF55103">
    <property type="entry name" value="FAD-linked oxidases, C-terminal domain"/>
    <property type="match status" value="1"/>
</dbReference>
<evidence type="ECO:0000256" key="2">
    <source>
        <dbReference type="ARBA" id="ARBA00022630"/>
    </source>
</evidence>
<dbReference type="InterPro" id="IPR025650">
    <property type="entry name" value="Alkyl-DHAP_Synthase"/>
</dbReference>
<dbReference type="Gene3D" id="3.30.70.3450">
    <property type="match status" value="1"/>
</dbReference>
<dbReference type="InterPro" id="IPR016166">
    <property type="entry name" value="FAD-bd_PCMH"/>
</dbReference>
<dbReference type="Pfam" id="PF02913">
    <property type="entry name" value="FAD-oxidase_C"/>
    <property type="match status" value="1"/>
</dbReference>
<dbReference type="SUPFAM" id="SSF56176">
    <property type="entry name" value="FAD-binding/transporter-associated domain-like"/>
    <property type="match status" value="1"/>
</dbReference>
<protein>
    <submittedName>
        <fullName evidence="5">FAD-binding oxidoreductase</fullName>
    </submittedName>
</protein>
<dbReference type="InterPro" id="IPR004113">
    <property type="entry name" value="FAD-bd_oxidored_4_C"/>
</dbReference>
<dbReference type="EMBL" id="JAAWWP010000012">
    <property type="protein sequence ID" value="NKI43602.1"/>
    <property type="molecule type" value="Genomic_DNA"/>
</dbReference>
<dbReference type="PROSITE" id="PS51387">
    <property type="entry name" value="FAD_PCMH"/>
    <property type="match status" value="1"/>
</dbReference>
<evidence type="ECO:0000256" key="3">
    <source>
        <dbReference type="ARBA" id="ARBA00022827"/>
    </source>
</evidence>
<keyword evidence="2" id="KW-0285">Flavoprotein</keyword>
<dbReference type="InterPro" id="IPR036318">
    <property type="entry name" value="FAD-bd_PCMH-like_sf"/>
</dbReference>
<gene>
    <name evidence="5" type="ORF">HFV08_20610</name>
</gene>
<dbReference type="InterPro" id="IPR016164">
    <property type="entry name" value="FAD-linked_Oxase-like_C"/>
</dbReference>
<dbReference type="Proteomes" id="UP000772196">
    <property type="component" value="Unassembled WGS sequence"/>
</dbReference>
<dbReference type="InterPro" id="IPR006094">
    <property type="entry name" value="Oxid_FAD_bind_N"/>
</dbReference>
<organism evidence="5 6">
    <name type="scientific">Streptomyces physcomitrii</name>
    <dbReference type="NCBI Taxonomy" id="2724184"/>
    <lineage>
        <taxon>Bacteria</taxon>
        <taxon>Bacillati</taxon>
        <taxon>Actinomycetota</taxon>
        <taxon>Actinomycetes</taxon>
        <taxon>Kitasatosporales</taxon>
        <taxon>Streptomycetaceae</taxon>
        <taxon>Streptomyces</taxon>
    </lineage>
</organism>
<sequence>MAWNAWGDPAERHALDEDTRQLIAQTLGIGGAAPARVPAEEVALRPSALPREARAALAAVVGEEHVRTDAPARLRHLGGKSTPDLLRRRAGEAGEAPDAVLTPADHEQVRSVLDACARQGVAVVPFGGGTSVVGGVEPFRGPFPAVVSLDLRRLDALVALDTESGTATLQAGLRTPEAEELLGAEGFTLGHFPQSYEFATIGGYAATRSSGQFSAGYGRFDAMVTALKVATPRGTLELSRGPATAAGPDLRQLFLGSEGTLGVITEVTVRVHRTPEERIEESWSFPSFTEGAAAVRELAQRQLLPTSIRVSDETETFINAVIAGGAAPEGCLSVVGFEGTGAQVAARRSAVAEVLAAHGAVKVAADSAAAWRRSRFSAPYLRDALLDAGVLAETLETVTSWSGLHALRTAVTGALTRELAREGFDPVVYCHLSHAYHSGASLYFTVAADGGADPAARWGAAKRAAGDAIAAAGGSITHHHAVGMDHRPWMEAEIGPLGVEVLAAVKQTLDPAGILNPGKLIPAGS</sequence>
<reference evidence="5 6" key="1">
    <citation type="submission" date="2020-04" db="EMBL/GenBank/DDBJ databases">
        <title>Phylogenetic Diversity and Antibacterial Activity against Ralstonia solanacearum of Endophytic Actinomycete Isolated from Moss.</title>
        <authorList>
            <person name="Zhuang X."/>
        </authorList>
    </citation>
    <scope>NUCLEOTIDE SEQUENCE [LARGE SCALE GENOMIC DNA]</scope>
    <source>
        <strain evidence="5 6">LD120</strain>
    </source>
</reference>
<dbReference type="Pfam" id="PF01565">
    <property type="entry name" value="FAD_binding_4"/>
    <property type="match status" value="1"/>
</dbReference>
<keyword evidence="3" id="KW-0274">FAD</keyword>
<dbReference type="Gene3D" id="1.10.45.10">
    <property type="entry name" value="Vanillyl-alcohol Oxidase, Chain A, domain 4"/>
    <property type="match status" value="1"/>
</dbReference>
<dbReference type="PANTHER" id="PTHR46568">
    <property type="entry name" value="ALKYLDIHYDROXYACETONEPHOSPHATE SYNTHASE, PEROXISOMAL"/>
    <property type="match status" value="1"/>
</dbReference>
<name>A0ABX1H5G3_9ACTN</name>
<evidence type="ECO:0000313" key="6">
    <source>
        <dbReference type="Proteomes" id="UP000772196"/>
    </source>
</evidence>
<dbReference type="InterPro" id="IPR016169">
    <property type="entry name" value="FAD-bd_PCMH_sub2"/>
</dbReference>
<proteinExistence type="inferred from homology"/>
<dbReference type="Gene3D" id="3.30.300.330">
    <property type="match status" value="1"/>
</dbReference>
<accession>A0ABX1H5G3</accession>
<feature type="domain" description="FAD-binding PCMH-type" evidence="4">
    <location>
        <begin position="93"/>
        <end position="274"/>
    </location>
</feature>
<dbReference type="PANTHER" id="PTHR46568:SF1">
    <property type="entry name" value="ALKYLDIHYDROXYACETONEPHOSPHATE SYNTHASE, PEROXISOMAL"/>
    <property type="match status" value="1"/>
</dbReference>
<dbReference type="InterPro" id="IPR016171">
    <property type="entry name" value="Vanillyl_alc_oxidase_C-sub2"/>
</dbReference>
<comment type="caution">
    <text evidence="5">The sequence shown here is derived from an EMBL/GenBank/DDBJ whole genome shotgun (WGS) entry which is preliminary data.</text>
</comment>
<evidence type="ECO:0000256" key="1">
    <source>
        <dbReference type="ARBA" id="ARBA00008000"/>
    </source>
</evidence>
<comment type="similarity">
    <text evidence="1">Belongs to the FAD-binding oxidoreductase/transferase type 4 family.</text>
</comment>
<evidence type="ECO:0000313" key="5">
    <source>
        <dbReference type="EMBL" id="NKI43602.1"/>
    </source>
</evidence>